<dbReference type="AlphaFoldDB" id="A0A5D9DA05"/>
<comment type="similarity">
    <text evidence="1">Belongs to the YciI family.</text>
</comment>
<feature type="domain" description="YCII-related" evidence="2">
    <location>
        <begin position="1"/>
        <end position="95"/>
    </location>
</feature>
<dbReference type="Pfam" id="PF03795">
    <property type="entry name" value="YCII"/>
    <property type="match status" value="1"/>
</dbReference>
<accession>A0A5D9DA05</accession>
<name>A0A5D9DA05_HALER</name>
<dbReference type="RefSeq" id="WP_149322123.1">
    <property type="nucleotide sequence ID" value="NZ_JARWAH010000002.1"/>
</dbReference>
<evidence type="ECO:0000256" key="1">
    <source>
        <dbReference type="ARBA" id="ARBA00007689"/>
    </source>
</evidence>
<dbReference type="Gene3D" id="3.30.70.1060">
    <property type="entry name" value="Dimeric alpha+beta barrel"/>
    <property type="match status" value="1"/>
</dbReference>
<keyword evidence="4" id="KW-1185">Reference proteome</keyword>
<dbReference type="InterPro" id="IPR005545">
    <property type="entry name" value="YCII"/>
</dbReference>
<organism evidence="3 4">
    <name type="scientific">Halomonas eurihalina</name>
    <dbReference type="NCBI Taxonomy" id="42566"/>
    <lineage>
        <taxon>Bacteria</taxon>
        <taxon>Pseudomonadati</taxon>
        <taxon>Pseudomonadota</taxon>
        <taxon>Gammaproteobacteria</taxon>
        <taxon>Oceanospirillales</taxon>
        <taxon>Halomonadaceae</taxon>
        <taxon>Halomonas</taxon>
    </lineage>
</organism>
<comment type="caution">
    <text evidence="3">The sequence shown here is derived from an EMBL/GenBank/DDBJ whole genome shotgun (WGS) entry which is preliminary data.</text>
</comment>
<dbReference type="Proteomes" id="UP000324260">
    <property type="component" value="Unassembled WGS sequence"/>
</dbReference>
<dbReference type="PANTHER" id="PTHR33606:SF3">
    <property type="entry name" value="PROTEIN YCII"/>
    <property type="match status" value="1"/>
</dbReference>
<dbReference type="InterPro" id="IPR011008">
    <property type="entry name" value="Dimeric_a/b-barrel"/>
</dbReference>
<proteinExistence type="inferred from homology"/>
<dbReference type="NCBIfam" id="NF008473">
    <property type="entry name" value="PRK11370.1"/>
    <property type="match status" value="1"/>
</dbReference>
<evidence type="ECO:0000259" key="2">
    <source>
        <dbReference type="Pfam" id="PF03795"/>
    </source>
</evidence>
<gene>
    <name evidence="3" type="ORF">FZZ93_09675</name>
</gene>
<evidence type="ECO:0000313" key="3">
    <source>
        <dbReference type="EMBL" id="TZG39445.1"/>
    </source>
</evidence>
<reference evidence="3 4" key="1">
    <citation type="submission" date="2019-08" db="EMBL/GenBank/DDBJ databases">
        <title>Draft Genome Sequence of Halomonas eurihalina Isolated from Preserved Hide-surface.</title>
        <authorList>
            <person name="Hussain S.A."/>
            <person name="Xu A."/>
            <person name="Sarker M."/>
            <person name="Sommers C."/>
        </authorList>
    </citation>
    <scope>NUCLEOTIDE SEQUENCE [LARGE SCALE GENOMIC DNA]</scope>
    <source>
        <strain evidence="3 4">MS1</strain>
    </source>
</reference>
<sequence length="99" mass="10747">MLYAIISEDVNNSLERRLTARPDHLARLETLRDEGRLVLAGPHPAIDSESPGDAGFSGSLVVAEFDDLESAQAWADADPFVIAGVYAKVTVKPFKRVLP</sequence>
<dbReference type="EMBL" id="VTPU01000008">
    <property type="protein sequence ID" value="TZG39445.1"/>
    <property type="molecule type" value="Genomic_DNA"/>
</dbReference>
<dbReference type="InterPro" id="IPR051807">
    <property type="entry name" value="Sec-metab_biosynth-assoc"/>
</dbReference>
<evidence type="ECO:0000313" key="4">
    <source>
        <dbReference type="Proteomes" id="UP000324260"/>
    </source>
</evidence>
<protein>
    <submittedName>
        <fullName evidence="3">YciI family protein</fullName>
    </submittedName>
</protein>
<dbReference type="OrthoDB" id="9797014at2"/>
<dbReference type="SUPFAM" id="SSF54909">
    <property type="entry name" value="Dimeric alpha+beta barrel"/>
    <property type="match status" value="1"/>
</dbReference>
<dbReference type="PANTHER" id="PTHR33606">
    <property type="entry name" value="PROTEIN YCII"/>
    <property type="match status" value="1"/>
</dbReference>